<sequence length="105" mass="11893">MNNTPHNPKKIILPNIAMITLKKMSAVFLNQVARIDLNNKQLLEYDKQTNKLAFSNSLTVCLHFCFCIKVSLHTFCYVCELVAHKIAILANSQTPNIARLFVCLS</sequence>
<protein>
    <submittedName>
        <fullName evidence="1">(northern house mosquito) hypothetical protein</fullName>
    </submittedName>
</protein>
<accession>A0A8D8CBP2</accession>
<name>A0A8D8CBP2_CULPI</name>
<dbReference type="EMBL" id="HBUE01119286">
    <property type="protein sequence ID" value="CAG6491649.1"/>
    <property type="molecule type" value="Transcribed_RNA"/>
</dbReference>
<organism evidence="1">
    <name type="scientific">Culex pipiens</name>
    <name type="common">House mosquito</name>
    <dbReference type="NCBI Taxonomy" id="7175"/>
    <lineage>
        <taxon>Eukaryota</taxon>
        <taxon>Metazoa</taxon>
        <taxon>Ecdysozoa</taxon>
        <taxon>Arthropoda</taxon>
        <taxon>Hexapoda</taxon>
        <taxon>Insecta</taxon>
        <taxon>Pterygota</taxon>
        <taxon>Neoptera</taxon>
        <taxon>Endopterygota</taxon>
        <taxon>Diptera</taxon>
        <taxon>Nematocera</taxon>
        <taxon>Culicoidea</taxon>
        <taxon>Culicidae</taxon>
        <taxon>Culicinae</taxon>
        <taxon>Culicini</taxon>
        <taxon>Culex</taxon>
        <taxon>Culex</taxon>
    </lineage>
</organism>
<proteinExistence type="predicted"/>
<reference evidence="1" key="1">
    <citation type="submission" date="2021-05" db="EMBL/GenBank/DDBJ databases">
        <authorList>
            <person name="Alioto T."/>
            <person name="Alioto T."/>
            <person name="Gomez Garrido J."/>
        </authorList>
    </citation>
    <scope>NUCLEOTIDE SEQUENCE</scope>
</reference>
<evidence type="ECO:0000313" key="1">
    <source>
        <dbReference type="EMBL" id="CAG6491649.1"/>
    </source>
</evidence>
<dbReference type="AlphaFoldDB" id="A0A8D8CBP2"/>